<dbReference type="SUPFAM" id="SSF111038">
    <property type="entry name" value="YjbQ-like"/>
    <property type="match status" value="1"/>
</dbReference>
<evidence type="ECO:0000313" key="1">
    <source>
        <dbReference type="EMBL" id="JAC79148.1"/>
    </source>
</evidence>
<dbReference type="InterPro" id="IPR001602">
    <property type="entry name" value="UPF0047_YjbQ-like"/>
</dbReference>
<name>A0A061S4K5_9CHLO</name>
<dbReference type="InterPro" id="IPR035917">
    <property type="entry name" value="YjbQ-like_sf"/>
</dbReference>
<dbReference type="PANTHER" id="PTHR30615:SF16">
    <property type="entry name" value="SECONDARY THIAMINE-PHOSPHATE SYNTHASE ENZYME"/>
    <property type="match status" value="1"/>
</dbReference>
<proteinExistence type="predicted"/>
<dbReference type="Pfam" id="PF01894">
    <property type="entry name" value="YjbQ"/>
    <property type="match status" value="1"/>
</dbReference>
<dbReference type="PANTHER" id="PTHR30615">
    <property type="entry name" value="UNCHARACTERIZED PROTEIN YJBQ-RELATED"/>
    <property type="match status" value="1"/>
</dbReference>
<sequence>MSLFSSNSLVFSPPHSAKRLSAVPCSRRGDRRTFSLWAPSSSGQAPPSPRAPFVRTLNFAQSQRYSAGVSPSATIAYREIEVITHEGVGLFDITSQIQDLLGELGATEGFVNALSRHTTTALTINEMEPRLVEDVRQFLAKLVPAGEPYLHNDLHLREAPDNWPGGPDAWREQEPINAHSHLQAMLLGQSETIPVHEGKLALGTWQSVILIELDGTKGRKRTVALQYFGESS</sequence>
<dbReference type="PROSITE" id="PS01314">
    <property type="entry name" value="UPF0047"/>
    <property type="match status" value="1"/>
</dbReference>
<reference evidence="1" key="1">
    <citation type="submission" date="2014-05" db="EMBL/GenBank/DDBJ databases">
        <title>The transcriptome of the halophilic microalga Tetraselmis sp. GSL018 isolated from the Great Salt Lake, Utah.</title>
        <authorList>
            <person name="Jinkerson R.E."/>
            <person name="D'Adamo S."/>
            <person name="Posewitz M.C."/>
        </authorList>
    </citation>
    <scope>NUCLEOTIDE SEQUENCE</scope>
    <source>
        <strain evidence="1">GSL018</strain>
    </source>
</reference>
<dbReference type="Gene3D" id="2.60.120.460">
    <property type="entry name" value="YjbQ-like"/>
    <property type="match status" value="1"/>
</dbReference>
<gene>
    <name evidence="1" type="ORF">TSPGSL018_13405</name>
</gene>
<dbReference type="AlphaFoldDB" id="A0A061S4K5"/>
<protein>
    <submittedName>
        <fullName evidence="1">Secondary thiamine-phosphate synthase enzyme</fullName>
    </submittedName>
</protein>
<accession>A0A061S4K5</accession>
<dbReference type="EMBL" id="GBEZ01006234">
    <property type="protein sequence ID" value="JAC79148.1"/>
    <property type="molecule type" value="Transcribed_RNA"/>
</dbReference>
<organism evidence="1">
    <name type="scientific">Tetraselmis sp. GSL018</name>
    <dbReference type="NCBI Taxonomy" id="582737"/>
    <lineage>
        <taxon>Eukaryota</taxon>
        <taxon>Viridiplantae</taxon>
        <taxon>Chlorophyta</taxon>
        <taxon>core chlorophytes</taxon>
        <taxon>Chlorodendrophyceae</taxon>
        <taxon>Chlorodendrales</taxon>
        <taxon>Chlorodendraceae</taxon>
        <taxon>Tetraselmis</taxon>
    </lineage>
</organism>